<feature type="transmembrane region" description="Helical" evidence="7">
    <location>
        <begin position="531"/>
        <end position="551"/>
    </location>
</feature>
<dbReference type="InterPro" id="IPR036259">
    <property type="entry name" value="MFS_trans_sf"/>
</dbReference>
<evidence type="ECO:0000256" key="4">
    <source>
        <dbReference type="ARBA" id="ARBA00022989"/>
    </source>
</evidence>
<evidence type="ECO:0000313" key="9">
    <source>
        <dbReference type="EMBL" id="KAK7724669.1"/>
    </source>
</evidence>
<evidence type="ECO:0000256" key="7">
    <source>
        <dbReference type="SAM" id="Phobius"/>
    </source>
</evidence>
<feature type="transmembrane region" description="Helical" evidence="7">
    <location>
        <begin position="217"/>
        <end position="237"/>
    </location>
</feature>
<comment type="caution">
    <text evidence="9">The sequence shown here is derived from an EMBL/GenBank/DDBJ whole genome shotgun (WGS) entry which is preliminary data.</text>
</comment>
<feature type="transmembrane region" description="Helical" evidence="7">
    <location>
        <begin position="290"/>
        <end position="310"/>
    </location>
</feature>
<dbReference type="Proteomes" id="UP001430848">
    <property type="component" value="Unassembled WGS sequence"/>
</dbReference>
<dbReference type="Pfam" id="PF07690">
    <property type="entry name" value="MFS_1"/>
    <property type="match status" value="1"/>
</dbReference>
<evidence type="ECO:0000256" key="5">
    <source>
        <dbReference type="ARBA" id="ARBA00023136"/>
    </source>
</evidence>
<dbReference type="PROSITE" id="PS50850">
    <property type="entry name" value="MFS"/>
    <property type="match status" value="1"/>
</dbReference>
<evidence type="ECO:0000313" key="10">
    <source>
        <dbReference type="Proteomes" id="UP001430848"/>
    </source>
</evidence>
<dbReference type="InterPro" id="IPR011701">
    <property type="entry name" value="MFS"/>
</dbReference>
<protein>
    <recommendedName>
        <fullName evidence="8">Major facilitator superfamily (MFS) profile domain-containing protein</fullName>
    </recommendedName>
</protein>
<feature type="transmembrane region" description="Helical" evidence="7">
    <location>
        <begin position="188"/>
        <end position="211"/>
    </location>
</feature>
<dbReference type="SUPFAM" id="SSF103473">
    <property type="entry name" value="MFS general substrate transporter"/>
    <property type="match status" value="1"/>
</dbReference>
<dbReference type="CDD" id="cd17502">
    <property type="entry name" value="MFS_Azr1_MDR_like"/>
    <property type="match status" value="1"/>
</dbReference>
<evidence type="ECO:0000256" key="3">
    <source>
        <dbReference type="ARBA" id="ARBA00022692"/>
    </source>
</evidence>
<feature type="transmembrane region" description="Helical" evidence="7">
    <location>
        <begin position="331"/>
        <end position="352"/>
    </location>
</feature>
<name>A0ABR1P299_DIAER</name>
<keyword evidence="2" id="KW-0813">Transport</keyword>
<proteinExistence type="predicted"/>
<feature type="transmembrane region" description="Helical" evidence="7">
    <location>
        <begin position="126"/>
        <end position="144"/>
    </location>
</feature>
<dbReference type="InterPro" id="IPR020846">
    <property type="entry name" value="MFS_dom"/>
</dbReference>
<sequence length="575" mass="61827">MSVEIQNGRGVTFGEKSTLDSSGSTDPNVSSNGLSQPPASDEGDNRKTVEPQYAEGFKLFLVMLSINMAALLTALEIGIISTAIPQITDEFHSLRDVGWYGSATFFIVAATSASWGKLYKYCNAKWVFLGSMAFFMIGSIPAAAAPTSQSIIVGRAIQGLGIAGSMSGSIIVINFVSHPSKHPMLIGIWTGVFMISTILGPIIGGAFTSGVSWRWCFWVNLPLGVPVIALLLLFLHIPDHIKPVPATWKEIIIQLDLPGFLTLLASLVCLTLAMQCQWGGQTKAWSDGSVIATLIMFPVIFLGFILVEHFQKSRAMIPLRLLKPRIAWANALYNFVSNSAFYQVMFYLSVYFQSIKGQTAIMSGVYTLPYLAFFALGAVSSGTLIGKTRYLMPYKDQLTSTLLMTAGMALLYQFDVDTSKSWYIGAQVLFGVGVGFGNQVPVTAVQGLSKPEDVPSSTALMFTCQSGAGAVFLVVAQAIFANRLLQTILTTAPNLDATTVLGMGASEIRNVFNAADLEHVIKAYMVGIKDVCACSLAGAALAALISLVIPFKRLPDHSKGAQKGIDPKSRYPADQ</sequence>
<keyword evidence="3 7" id="KW-0812">Transmembrane</keyword>
<accession>A0ABR1P299</accession>
<feature type="region of interest" description="Disordered" evidence="6">
    <location>
        <begin position="1"/>
        <end position="47"/>
    </location>
</feature>
<organism evidence="9 10">
    <name type="scientific">Diaporthe eres</name>
    <name type="common">Phomopsis oblonga</name>
    <dbReference type="NCBI Taxonomy" id="83184"/>
    <lineage>
        <taxon>Eukaryota</taxon>
        <taxon>Fungi</taxon>
        <taxon>Dikarya</taxon>
        <taxon>Ascomycota</taxon>
        <taxon>Pezizomycotina</taxon>
        <taxon>Sordariomycetes</taxon>
        <taxon>Sordariomycetidae</taxon>
        <taxon>Diaporthales</taxon>
        <taxon>Diaporthaceae</taxon>
        <taxon>Diaporthe</taxon>
        <taxon>Diaporthe eres species complex</taxon>
    </lineage>
</organism>
<evidence type="ECO:0000259" key="8">
    <source>
        <dbReference type="PROSITE" id="PS50850"/>
    </source>
</evidence>
<comment type="subcellular location">
    <subcellularLocation>
        <location evidence="1">Membrane</location>
        <topology evidence="1">Multi-pass membrane protein</topology>
    </subcellularLocation>
</comment>
<keyword evidence="10" id="KW-1185">Reference proteome</keyword>
<keyword evidence="4 7" id="KW-1133">Transmembrane helix</keyword>
<gene>
    <name evidence="9" type="ORF">SLS63_008506</name>
</gene>
<evidence type="ECO:0000256" key="2">
    <source>
        <dbReference type="ARBA" id="ARBA00022448"/>
    </source>
</evidence>
<evidence type="ECO:0000256" key="6">
    <source>
        <dbReference type="SAM" id="MobiDB-lite"/>
    </source>
</evidence>
<keyword evidence="5 7" id="KW-0472">Membrane</keyword>
<feature type="transmembrane region" description="Helical" evidence="7">
    <location>
        <begin position="257"/>
        <end position="278"/>
    </location>
</feature>
<dbReference type="EMBL" id="JAKNSF020000055">
    <property type="protein sequence ID" value="KAK7724669.1"/>
    <property type="molecule type" value="Genomic_DNA"/>
</dbReference>
<reference evidence="9 10" key="1">
    <citation type="submission" date="2024-02" db="EMBL/GenBank/DDBJ databases">
        <title>De novo assembly and annotation of 12 fungi associated with fruit tree decline syndrome in Ontario, Canada.</title>
        <authorList>
            <person name="Sulman M."/>
            <person name="Ellouze W."/>
            <person name="Ilyukhin E."/>
        </authorList>
    </citation>
    <scope>NUCLEOTIDE SEQUENCE [LARGE SCALE GENOMIC DNA]</scope>
    <source>
        <strain evidence="9 10">M169</strain>
    </source>
</reference>
<feature type="transmembrane region" description="Helical" evidence="7">
    <location>
        <begin position="97"/>
        <end position="119"/>
    </location>
</feature>
<dbReference type="Gene3D" id="1.20.1250.20">
    <property type="entry name" value="MFS general substrate transporter like domains"/>
    <property type="match status" value="2"/>
</dbReference>
<feature type="transmembrane region" description="Helical" evidence="7">
    <location>
        <begin position="364"/>
        <end position="386"/>
    </location>
</feature>
<evidence type="ECO:0000256" key="1">
    <source>
        <dbReference type="ARBA" id="ARBA00004141"/>
    </source>
</evidence>
<feature type="compositionally biased region" description="Polar residues" evidence="6">
    <location>
        <begin position="19"/>
        <end position="38"/>
    </location>
</feature>
<feature type="domain" description="Major facilitator superfamily (MFS) profile" evidence="8">
    <location>
        <begin position="62"/>
        <end position="558"/>
    </location>
</feature>
<feature type="transmembrane region" description="Helical" evidence="7">
    <location>
        <begin position="459"/>
        <end position="480"/>
    </location>
</feature>
<dbReference type="PANTHER" id="PTHR23501:SF177">
    <property type="entry name" value="MAJOR FACILITATOR SUPERFAMILY (MFS) PROFILE DOMAIN-CONTAINING PROTEIN-RELATED"/>
    <property type="match status" value="1"/>
</dbReference>
<dbReference type="PANTHER" id="PTHR23501">
    <property type="entry name" value="MAJOR FACILITATOR SUPERFAMILY"/>
    <property type="match status" value="1"/>
</dbReference>
<feature type="transmembrane region" description="Helical" evidence="7">
    <location>
        <begin position="156"/>
        <end position="176"/>
    </location>
</feature>
<feature type="transmembrane region" description="Helical" evidence="7">
    <location>
        <begin position="59"/>
        <end position="85"/>
    </location>
</feature>